<dbReference type="RefSeq" id="WP_014235666.1">
    <property type="nucleotide sequence ID" value="NZ_SHKM01000002.1"/>
</dbReference>
<sequence length="126" mass="14815">MERLPDLTRDETSWRREWQRYLPADYRRRTAVPIRFEREADLQAGGVRVMGFDRWGENCFYHHVYEVPAPIVDDEEGAFQEARCYGQSVFAWRLAGNWLVCTREHGAAGACRPERRHYALAATLPR</sequence>
<comment type="caution">
    <text evidence="1">The sequence shown here is derived from an EMBL/GenBank/DDBJ whole genome shotgun (WGS) entry which is preliminary data.</text>
</comment>
<reference evidence="1 2" key="1">
    <citation type="submission" date="2019-02" db="EMBL/GenBank/DDBJ databases">
        <title>Genomic Encyclopedia of Type Strains, Phase IV (KMG-IV): sequencing the most valuable type-strain genomes for metagenomic binning, comparative biology and taxonomic classification.</title>
        <authorList>
            <person name="Goeker M."/>
        </authorList>
    </citation>
    <scope>NUCLEOTIDE SEQUENCE [LARGE SCALE GENOMIC DNA]</scope>
    <source>
        <strain evidence="1 2">DSM 21223</strain>
    </source>
</reference>
<keyword evidence="2" id="KW-1185">Reference proteome</keyword>
<evidence type="ECO:0000313" key="1">
    <source>
        <dbReference type="EMBL" id="RZT76695.1"/>
    </source>
</evidence>
<proteinExistence type="predicted"/>
<dbReference type="EMBL" id="SHKM01000002">
    <property type="protein sequence ID" value="RZT76695.1"/>
    <property type="molecule type" value="Genomic_DNA"/>
</dbReference>
<accession>A0ABY0IPK0</accession>
<protein>
    <submittedName>
        <fullName evidence="1">Uncharacterized protein</fullName>
    </submittedName>
</protein>
<evidence type="ECO:0000313" key="2">
    <source>
        <dbReference type="Proteomes" id="UP000292136"/>
    </source>
</evidence>
<gene>
    <name evidence="1" type="ORF">EV678_2574</name>
</gene>
<dbReference type="Proteomes" id="UP000292136">
    <property type="component" value="Unassembled WGS sequence"/>
</dbReference>
<name>A0ABY0IPK0_9RHOO</name>
<organism evidence="1 2">
    <name type="scientific">Azospira oryzae</name>
    <dbReference type="NCBI Taxonomy" id="146939"/>
    <lineage>
        <taxon>Bacteria</taxon>
        <taxon>Pseudomonadati</taxon>
        <taxon>Pseudomonadota</taxon>
        <taxon>Betaproteobacteria</taxon>
        <taxon>Rhodocyclales</taxon>
        <taxon>Rhodocyclaceae</taxon>
        <taxon>Azospira</taxon>
    </lineage>
</organism>